<sequence length="119" mass="12932">MTYRTLLLDPDTWDLTLDGNGNIAIADGGYAVAQDVASACLVFSGECYYDNTLGIPWKEEVLGSRPSAGYIAKKMEGEAKKLPIVSQAIANVFFDKNTRKTRGAILVTDRDGNQSQVIL</sequence>
<dbReference type="InterPro" id="IPR020288">
    <property type="entry name" value="Sheath_initiator"/>
</dbReference>
<evidence type="ECO:0000313" key="1">
    <source>
        <dbReference type="EMBL" id="CQI88893.1"/>
    </source>
</evidence>
<dbReference type="AlphaFoldDB" id="A0A0U1HQS1"/>
<reference evidence="1 2" key="1">
    <citation type="submission" date="2015-03" db="EMBL/GenBank/DDBJ databases">
        <authorList>
            <person name="Murphy D."/>
        </authorList>
    </citation>
    <scope>NUCLEOTIDE SEQUENCE [LARGE SCALE GENOMIC DNA]</scope>
    <source>
        <strain evidence="1 2">68/02</strain>
    </source>
</reference>
<dbReference type="Proteomes" id="UP000042054">
    <property type="component" value="Unassembled WGS sequence"/>
</dbReference>
<gene>
    <name evidence="1" type="ORF">ERS008555_01244</name>
</gene>
<dbReference type="EMBL" id="CTKE01000005">
    <property type="protein sequence ID" value="CQI88893.1"/>
    <property type="molecule type" value="Genomic_DNA"/>
</dbReference>
<dbReference type="Pfam" id="PF10934">
    <property type="entry name" value="Sheath_initiator"/>
    <property type="match status" value="1"/>
</dbReference>
<dbReference type="RefSeq" id="WP_050534746.1">
    <property type="nucleotide sequence ID" value="NZ_CTKE01000005.1"/>
</dbReference>
<protein>
    <submittedName>
        <fullName evidence="1">Uncharacterized protein</fullName>
    </submittedName>
</protein>
<dbReference type="OrthoDB" id="7026141at2"/>
<proteinExistence type="predicted"/>
<organism evidence="1 2">
    <name type="scientific">Yersinia rohdei</name>
    <dbReference type="NCBI Taxonomy" id="29485"/>
    <lineage>
        <taxon>Bacteria</taxon>
        <taxon>Pseudomonadati</taxon>
        <taxon>Pseudomonadota</taxon>
        <taxon>Gammaproteobacteria</taxon>
        <taxon>Enterobacterales</taxon>
        <taxon>Yersiniaceae</taxon>
        <taxon>Yersinia</taxon>
    </lineage>
</organism>
<accession>A0A0U1HQS1</accession>
<name>A0A0U1HQS1_YERRO</name>
<evidence type="ECO:0000313" key="2">
    <source>
        <dbReference type="Proteomes" id="UP000042054"/>
    </source>
</evidence>